<evidence type="ECO:0000256" key="8">
    <source>
        <dbReference type="SAM" id="MobiDB-lite"/>
    </source>
</evidence>
<comment type="subcellular location">
    <subcellularLocation>
        <location evidence="3">Cytoplasm</location>
    </subcellularLocation>
</comment>
<feature type="compositionally biased region" description="Polar residues" evidence="8">
    <location>
        <begin position="39"/>
        <end position="48"/>
    </location>
</feature>
<evidence type="ECO:0000259" key="10">
    <source>
        <dbReference type="Pfam" id="PF22600"/>
    </source>
</evidence>
<evidence type="ECO:0000256" key="3">
    <source>
        <dbReference type="ARBA" id="ARBA00004496"/>
    </source>
</evidence>
<dbReference type="EMBL" id="SPLM01000005">
    <property type="protein sequence ID" value="TMW67343.1"/>
    <property type="molecule type" value="Genomic_DNA"/>
</dbReference>
<keyword evidence="12" id="KW-1185">Reference proteome</keyword>
<sequence>MAKMEHEEQAAMTEPPRKRARRGKRKSKAERLARGLNAVDTSESTSDARNGAVTMETLQSLLDAPTSTSSIEWDHAQSMALRLGSSEARCLMVFKLLFDRQAPRAVGHYAKRLHVTSEELLQVLESGRNDAARAIQVAKLLIETETDVVSNEMRLERFILPWLEHSRVDPSRGSTCEGEENDDDDQQNDAAAASQAVASSFSTALRLVLQRQTKFPDQQLALQRLLLRALRESLTPKASWSHPTIAFTYAGALLPLLQQASESSGSSGVVPSVWEPNALAREQMRRLEIARRVETQLQMLWQDARVLVFGSSVTGLLSPDSETSTQATDDVDLCVVLPSLPSFQHDTASTVVEMKEHLGMYISDVMAVSGARIPIVRWVDPMTKLQCDLCVNNLPALWNTQLIRCLVRVDDVVRDFALWMKQWHRAKKPLFGASLSSYGMLLLVLHFLQHRGVLPYVDCSTLVPPTATADEATQALNSVEIEDIESRVRAALHTQTTGSTIPTPSCWSLIVGFFAYYGAGEFDYEHDVVALRCASLCKRDKAWIRKSWRYALSIEDPIETERDLGTLFTRATLTRFRCAILESSLIIADCVEENEATLESSVEKLRSILERILQPVGPFDPEQK</sequence>
<dbReference type="Pfam" id="PF03828">
    <property type="entry name" value="PAP_assoc"/>
    <property type="match status" value="1"/>
</dbReference>
<evidence type="ECO:0000256" key="2">
    <source>
        <dbReference type="ARBA" id="ARBA00001946"/>
    </source>
</evidence>
<dbReference type="InterPro" id="IPR054708">
    <property type="entry name" value="MTPAP-like_central"/>
</dbReference>
<dbReference type="GO" id="GO:0016779">
    <property type="term" value="F:nucleotidyltransferase activity"/>
    <property type="evidence" value="ECO:0007669"/>
    <property type="project" value="TreeGrafter"/>
</dbReference>
<evidence type="ECO:0000256" key="6">
    <source>
        <dbReference type="ARBA" id="ARBA00022723"/>
    </source>
</evidence>
<keyword evidence="6" id="KW-0479">Metal-binding</keyword>
<dbReference type="GO" id="GO:0046872">
    <property type="term" value="F:metal ion binding"/>
    <property type="evidence" value="ECO:0007669"/>
    <property type="project" value="UniProtKB-KW"/>
</dbReference>
<feature type="region of interest" description="Disordered" evidence="8">
    <location>
        <begin position="1"/>
        <end position="51"/>
    </location>
</feature>
<dbReference type="PANTHER" id="PTHR12271">
    <property type="entry name" value="POLY A POLYMERASE CID PAP -RELATED"/>
    <property type="match status" value="1"/>
</dbReference>
<reference evidence="11" key="1">
    <citation type="submission" date="2019-03" db="EMBL/GenBank/DDBJ databases">
        <title>Long read genome sequence of the mycoparasitic Pythium oligandrum ATCC 38472 isolated from sugarbeet rhizosphere.</title>
        <authorList>
            <person name="Gaulin E."/>
        </authorList>
    </citation>
    <scope>NUCLEOTIDE SEQUENCE</scope>
    <source>
        <strain evidence="11">ATCC 38472_TT</strain>
    </source>
</reference>
<dbReference type="Gene3D" id="3.30.460.10">
    <property type="entry name" value="Beta Polymerase, domain 2"/>
    <property type="match status" value="1"/>
</dbReference>
<comment type="caution">
    <text evidence="11">The sequence shown here is derived from an EMBL/GenBank/DDBJ whole genome shotgun (WGS) entry which is preliminary data.</text>
</comment>
<dbReference type="Pfam" id="PF22600">
    <property type="entry name" value="MTPAP-like_central"/>
    <property type="match status" value="1"/>
</dbReference>
<proteinExistence type="predicted"/>
<organism evidence="11 12">
    <name type="scientific">Pythium oligandrum</name>
    <name type="common">Mycoparasitic fungus</name>
    <dbReference type="NCBI Taxonomy" id="41045"/>
    <lineage>
        <taxon>Eukaryota</taxon>
        <taxon>Sar</taxon>
        <taxon>Stramenopiles</taxon>
        <taxon>Oomycota</taxon>
        <taxon>Peronosporomycetes</taxon>
        <taxon>Pythiales</taxon>
        <taxon>Pythiaceae</taxon>
        <taxon>Pythium</taxon>
    </lineage>
</organism>
<feature type="domain" description="PAP-associated" evidence="9">
    <location>
        <begin position="508"/>
        <end position="561"/>
    </location>
</feature>
<gene>
    <name evidence="11" type="ORF">Poli38472_012459</name>
</gene>
<evidence type="ECO:0008006" key="13">
    <source>
        <dbReference type="Google" id="ProtNLM"/>
    </source>
</evidence>
<accession>A0A8K1CS63</accession>
<feature type="compositionally biased region" description="Acidic residues" evidence="8">
    <location>
        <begin position="177"/>
        <end position="187"/>
    </location>
</feature>
<dbReference type="GO" id="GO:0031123">
    <property type="term" value="P:RNA 3'-end processing"/>
    <property type="evidence" value="ECO:0007669"/>
    <property type="project" value="TreeGrafter"/>
</dbReference>
<evidence type="ECO:0000256" key="7">
    <source>
        <dbReference type="ARBA" id="ARBA00022842"/>
    </source>
</evidence>
<comment type="cofactor">
    <cofactor evidence="1">
        <name>Mn(2+)</name>
        <dbReference type="ChEBI" id="CHEBI:29035"/>
    </cofactor>
</comment>
<comment type="cofactor">
    <cofactor evidence="2">
        <name>Mg(2+)</name>
        <dbReference type="ChEBI" id="CHEBI:18420"/>
    </cofactor>
</comment>
<evidence type="ECO:0000313" key="11">
    <source>
        <dbReference type="EMBL" id="TMW67343.1"/>
    </source>
</evidence>
<keyword evidence="4" id="KW-0963">Cytoplasm</keyword>
<dbReference type="SUPFAM" id="SSF81631">
    <property type="entry name" value="PAP/OAS1 substrate-binding domain"/>
    <property type="match status" value="1"/>
</dbReference>
<feature type="compositionally biased region" description="Basic residues" evidence="8">
    <location>
        <begin position="18"/>
        <end position="28"/>
    </location>
</feature>
<dbReference type="InterPro" id="IPR002058">
    <property type="entry name" value="PAP_assoc"/>
</dbReference>
<evidence type="ECO:0000259" key="9">
    <source>
        <dbReference type="Pfam" id="PF03828"/>
    </source>
</evidence>
<keyword evidence="5" id="KW-0808">Transferase</keyword>
<dbReference type="SUPFAM" id="SSF81301">
    <property type="entry name" value="Nucleotidyltransferase"/>
    <property type="match status" value="1"/>
</dbReference>
<evidence type="ECO:0000313" key="12">
    <source>
        <dbReference type="Proteomes" id="UP000794436"/>
    </source>
</evidence>
<feature type="region of interest" description="Disordered" evidence="8">
    <location>
        <begin position="169"/>
        <end position="193"/>
    </location>
</feature>
<dbReference type="OrthoDB" id="26838at2759"/>
<evidence type="ECO:0000256" key="5">
    <source>
        <dbReference type="ARBA" id="ARBA00022679"/>
    </source>
</evidence>
<dbReference type="InterPro" id="IPR043519">
    <property type="entry name" value="NT_sf"/>
</dbReference>
<dbReference type="AlphaFoldDB" id="A0A8K1CS63"/>
<dbReference type="Proteomes" id="UP000794436">
    <property type="component" value="Unassembled WGS sequence"/>
</dbReference>
<name>A0A8K1CS63_PYTOL</name>
<feature type="domain" description="Poly(A) RNA polymerase mitochondrial-like central palm" evidence="10">
    <location>
        <begin position="281"/>
        <end position="406"/>
    </location>
</feature>
<dbReference type="CDD" id="cd05402">
    <property type="entry name" value="NT_PAP_TUTase"/>
    <property type="match status" value="1"/>
</dbReference>
<evidence type="ECO:0000256" key="1">
    <source>
        <dbReference type="ARBA" id="ARBA00001936"/>
    </source>
</evidence>
<dbReference type="GO" id="GO:0005737">
    <property type="term" value="C:cytoplasm"/>
    <property type="evidence" value="ECO:0007669"/>
    <property type="project" value="UniProtKB-SubCell"/>
</dbReference>
<dbReference type="Gene3D" id="1.10.1410.10">
    <property type="match status" value="1"/>
</dbReference>
<keyword evidence="7" id="KW-0460">Magnesium</keyword>
<dbReference type="PANTHER" id="PTHR12271:SF40">
    <property type="entry name" value="POLY(A) RNA POLYMERASE GLD2"/>
    <property type="match status" value="1"/>
</dbReference>
<evidence type="ECO:0000256" key="4">
    <source>
        <dbReference type="ARBA" id="ARBA00022490"/>
    </source>
</evidence>
<protein>
    <recommendedName>
        <fullName evidence="13">PAP-associated domain-containing protein</fullName>
    </recommendedName>
</protein>